<sequence>MPLYEYICKECSHHFELIVHGSTIPACPQCQTQNLDKQLSAFAVSGGDGNFGFEGDPGGCGTCGDPRGPGACSMD</sequence>
<gene>
    <name evidence="2" type="ORF">PPG34_07235</name>
</gene>
<dbReference type="Pfam" id="PF09723">
    <property type="entry name" value="Zn_ribbon_8"/>
    <property type="match status" value="1"/>
</dbReference>
<dbReference type="NCBIfam" id="TIGR02605">
    <property type="entry name" value="CxxC_CxxC_SSSS"/>
    <property type="match status" value="1"/>
</dbReference>
<name>A0ABU3K710_9BACT</name>
<organism evidence="2 3">
    <name type="scientific">Candidatus Nitronereus thalassa</name>
    <dbReference type="NCBI Taxonomy" id="3020898"/>
    <lineage>
        <taxon>Bacteria</taxon>
        <taxon>Pseudomonadati</taxon>
        <taxon>Nitrospirota</taxon>
        <taxon>Nitrospiria</taxon>
        <taxon>Nitrospirales</taxon>
        <taxon>Nitrospiraceae</taxon>
        <taxon>Candidatus Nitronereus</taxon>
    </lineage>
</organism>
<protein>
    <submittedName>
        <fullName evidence="2">Zinc ribbon domain-containing protein</fullName>
    </submittedName>
</protein>
<evidence type="ECO:0000259" key="1">
    <source>
        <dbReference type="SMART" id="SM00834"/>
    </source>
</evidence>
<dbReference type="Proteomes" id="UP001250932">
    <property type="component" value="Unassembled WGS sequence"/>
</dbReference>
<dbReference type="RefSeq" id="WP_313832505.1">
    <property type="nucleotide sequence ID" value="NZ_JAQOUE010000001.1"/>
</dbReference>
<keyword evidence="3" id="KW-1185">Reference proteome</keyword>
<accession>A0ABU3K710</accession>
<dbReference type="SMART" id="SM00834">
    <property type="entry name" value="CxxC_CXXC_SSSS"/>
    <property type="match status" value="1"/>
</dbReference>
<evidence type="ECO:0000313" key="3">
    <source>
        <dbReference type="Proteomes" id="UP001250932"/>
    </source>
</evidence>
<dbReference type="InterPro" id="IPR013429">
    <property type="entry name" value="Regulatory_FmdB_Zinc_ribbon"/>
</dbReference>
<reference evidence="2 3" key="1">
    <citation type="journal article" date="2023" name="ISME J.">
        <title>Cultivation and genomic characterization of novel and ubiquitous marine nitrite-oxidizing bacteria from the Nitrospirales.</title>
        <authorList>
            <person name="Mueller A.J."/>
            <person name="Daebeler A."/>
            <person name="Herbold C.W."/>
            <person name="Kirkegaard R.H."/>
            <person name="Daims H."/>
        </authorList>
    </citation>
    <scope>NUCLEOTIDE SEQUENCE [LARGE SCALE GENOMIC DNA]</scope>
    <source>
        <strain evidence="2 3">EB</strain>
    </source>
</reference>
<evidence type="ECO:0000313" key="2">
    <source>
        <dbReference type="EMBL" id="MDT7042142.1"/>
    </source>
</evidence>
<feature type="domain" description="Putative regulatory protein FmdB zinc ribbon" evidence="1">
    <location>
        <begin position="1"/>
        <end position="40"/>
    </location>
</feature>
<dbReference type="EMBL" id="JAQOUE010000001">
    <property type="protein sequence ID" value="MDT7042142.1"/>
    <property type="molecule type" value="Genomic_DNA"/>
</dbReference>
<proteinExistence type="predicted"/>
<comment type="caution">
    <text evidence="2">The sequence shown here is derived from an EMBL/GenBank/DDBJ whole genome shotgun (WGS) entry which is preliminary data.</text>
</comment>